<dbReference type="Proteomes" id="UP000007382">
    <property type="component" value="Chromosome"/>
</dbReference>
<dbReference type="PATRIC" id="fig|1162668.3.peg.1729"/>
<organism evidence="1 2">
    <name type="scientific">Leptospirillum ferrooxidans (strain C2-3)</name>
    <dbReference type="NCBI Taxonomy" id="1162668"/>
    <lineage>
        <taxon>Bacteria</taxon>
        <taxon>Pseudomonadati</taxon>
        <taxon>Nitrospirota</taxon>
        <taxon>Nitrospiria</taxon>
        <taxon>Nitrospirales</taxon>
        <taxon>Nitrospiraceae</taxon>
        <taxon>Leptospirillum</taxon>
    </lineage>
</organism>
<dbReference type="EMBL" id="AP012342">
    <property type="protein sequence ID" value="BAM07141.1"/>
    <property type="molecule type" value="Genomic_DNA"/>
</dbReference>
<dbReference type="RefSeq" id="WP_014449628.1">
    <property type="nucleotide sequence ID" value="NC_017094.1"/>
</dbReference>
<evidence type="ECO:0000313" key="1">
    <source>
        <dbReference type="EMBL" id="BAM07141.1"/>
    </source>
</evidence>
<evidence type="ECO:0000313" key="2">
    <source>
        <dbReference type="Proteomes" id="UP000007382"/>
    </source>
</evidence>
<reference evidence="1 2" key="1">
    <citation type="journal article" date="2012" name="J. Bacteriol.">
        <title>Complete Genome Sequence of Leptospirillum ferrooxidans Strain C2-3, Isolated from a Fresh Volcanic Ash Deposit on the Island of Miyake, Japan.</title>
        <authorList>
            <person name="Fujimura R."/>
            <person name="Sato Y."/>
            <person name="Nishizawa T."/>
            <person name="Oshima K."/>
            <person name="Kim S.-W."/>
            <person name="Hattori M."/>
            <person name="Kamijo T."/>
            <person name="Ohta H."/>
        </authorList>
    </citation>
    <scope>NUCLEOTIDE SEQUENCE [LARGE SCALE GENOMIC DNA]</scope>
    <source>
        <strain evidence="1 2">C2-3</strain>
    </source>
</reference>
<dbReference type="SUPFAM" id="SSF48239">
    <property type="entry name" value="Terpenoid cyclases/Protein prenyltransferases"/>
    <property type="match status" value="1"/>
</dbReference>
<dbReference type="AlphaFoldDB" id="I0IPE2"/>
<dbReference type="OrthoDB" id="9816518at2"/>
<accession>I0IPE2</accession>
<sequence length="310" mass="34476">MNGMFDPDSLSRIPLLEIRREALSYIRGRRLETGGFCYFKSMGSGAPSVLDTHAAALAFRLLDPGGRQNLRSDSRTHSWLMERLLLELSGEDITGVWHLCSSLRLMGDFLSEELRLRVIAFLEKTAKHFFREGILPDGPLGKTGTSGSQSSLIAWNRLADLARWNGDRPFLPVSDDPIGSTLIERFYEWEMDISGWYPGRIFGSSDLSPFVHAVFGYVLSEGSTATDMAVIASGVMRDVKERKGCSFSKEILEWVMDSRSVSGGFGRIPGAIPDLLSTAQAILILELLTGEGFCFDQLLPQGLWWSLQEK</sequence>
<dbReference type="InterPro" id="IPR008930">
    <property type="entry name" value="Terpenoid_cyclase/PrenylTrfase"/>
</dbReference>
<protein>
    <submittedName>
        <fullName evidence="1">Uncharacterized protein</fullName>
    </submittedName>
</protein>
<dbReference type="HOGENOM" id="CLU_982792_0_0_0"/>
<dbReference type="KEGG" id="lfc:LFE_1459"/>
<name>I0IPE2_LEPFC</name>
<proteinExistence type="predicted"/>
<dbReference type="STRING" id="1162668.LFE_1459"/>
<keyword evidence="2" id="KW-1185">Reference proteome</keyword>
<gene>
    <name evidence="1" type="ordered locus">LFE_1459</name>
</gene>
<reference evidence="2" key="2">
    <citation type="submission" date="2012-03" db="EMBL/GenBank/DDBJ databases">
        <title>The complete genome sequence of the pioneer microbe on fresh volcanic deposit, Leptospirillum ferrooxidans strain C2-3.</title>
        <authorList>
            <person name="Fujimura R."/>
            <person name="Sato Y."/>
            <person name="Nishizawa T."/>
            <person name="Nanba K."/>
            <person name="Oshima K."/>
            <person name="Hattori M."/>
            <person name="Kamijo T."/>
            <person name="Ohta H."/>
        </authorList>
    </citation>
    <scope>NUCLEOTIDE SEQUENCE [LARGE SCALE GENOMIC DNA]</scope>
    <source>
        <strain evidence="2">C2-3</strain>
    </source>
</reference>